<dbReference type="InterPro" id="IPR013761">
    <property type="entry name" value="SAM/pointed_sf"/>
</dbReference>
<sequence length="259" mass="29393">MSLPRTLGELQLYRLLQRANLLIYYDTFIQQGGDDVQQLCEAGEEEFLEIMALVGMATKPLHVRRLQKTLQEWVVNPVIFNQPLASVPVRCIPAFKVSKAFSQEPNKRPVSNGTSPEMQVKHLQSFRNASARSVSPNSSSDNGAKNPFLRVSSDARVGHTCFSEEDQVLPTSPRERTCKLELDTVRTIAESVKHMMATFPRSDPTELLRLNKNLAMSLGHNFQMDNSNAIEEEEIRKYSVIYDSKHKDRKHLTKHKVGN</sequence>
<dbReference type="OrthoDB" id="10028556at2759"/>
<keyword evidence="12" id="KW-1185">Reference proteome</keyword>
<dbReference type="InterPro" id="IPR039040">
    <property type="entry name" value="NAB_fam"/>
</dbReference>
<evidence type="ECO:0000259" key="9">
    <source>
        <dbReference type="Pfam" id="PF04904"/>
    </source>
</evidence>
<keyword evidence="5" id="KW-0805">Transcription regulation</keyword>
<dbReference type="GO" id="GO:0005634">
    <property type="term" value="C:nucleus"/>
    <property type="evidence" value="ECO:0007669"/>
    <property type="project" value="UniProtKB-SubCell"/>
</dbReference>
<feature type="domain" description="Nab N-terminal" evidence="9">
    <location>
        <begin position="4"/>
        <end position="81"/>
    </location>
</feature>
<comment type="subunit">
    <text evidence="3">Homomultimers may associate with EGR1 bound to DNA.</text>
</comment>
<protein>
    <recommendedName>
        <fullName evidence="13">Nab N-terminal domain-containing protein</fullName>
    </recommendedName>
</protein>
<comment type="subcellular location">
    <subcellularLocation>
        <location evidence="1">Nucleus</location>
    </subcellularLocation>
</comment>
<comment type="similarity">
    <text evidence="2">Belongs to the NAB family.</text>
</comment>
<evidence type="ECO:0008006" key="13">
    <source>
        <dbReference type="Google" id="ProtNLM"/>
    </source>
</evidence>
<dbReference type="InterPro" id="IPR006988">
    <property type="entry name" value="Nab_N"/>
</dbReference>
<accession>A0A401P7J9</accession>
<evidence type="ECO:0000256" key="4">
    <source>
        <dbReference type="ARBA" id="ARBA00022491"/>
    </source>
</evidence>
<dbReference type="Proteomes" id="UP000288216">
    <property type="component" value="Unassembled WGS sequence"/>
</dbReference>
<dbReference type="GO" id="GO:0003712">
    <property type="term" value="F:transcription coregulator activity"/>
    <property type="evidence" value="ECO:0007669"/>
    <property type="project" value="InterPro"/>
</dbReference>
<keyword evidence="6" id="KW-0804">Transcription</keyword>
<feature type="domain" description="NAB co-repressor" evidence="10">
    <location>
        <begin position="180"/>
        <end position="257"/>
    </location>
</feature>
<name>A0A401P7J9_SCYTO</name>
<feature type="compositionally biased region" description="Low complexity" evidence="8">
    <location>
        <begin position="127"/>
        <end position="140"/>
    </location>
</feature>
<keyword evidence="7" id="KW-0539">Nucleus</keyword>
<reference evidence="11 12" key="1">
    <citation type="journal article" date="2018" name="Nat. Ecol. Evol.">
        <title>Shark genomes provide insights into elasmobranch evolution and the origin of vertebrates.</title>
        <authorList>
            <person name="Hara Y"/>
            <person name="Yamaguchi K"/>
            <person name="Onimaru K"/>
            <person name="Kadota M"/>
            <person name="Koyanagi M"/>
            <person name="Keeley SD"/>
            <person name="Tatsumi K"/>
            <person name="Tanaka K"/>
            <person name="Motone F"/>
            <person name="Kageyama Y"/>
            <person name="Nozu R"/>
            <person name="Adachi N"/>
            <person name="Nishimura O"/>
            <person name="Nakagawa R"/>
            <person name="Tanegashima C"/>
            <person name="Kiyatake I"/>
            <person name="Matsumoto R"/>
            <person name="Murakumo K"/>
            <person name="Nishida K"/>
            <person name="Terakita A"/>
            <person name="Kuratani S"/>
            <person name="Sato K"/>
            <person name="Hyodo S Kuraku.S."/>
        </authorList>
    </citation>
    <scope>NUCLEOTIDE SEQUENCE [LARGE SCALE GENOMIC DNA]</scope>
</reference>
<dbReference type="PANTHER" id="PTHR12623:SF10">
    <property type="entry name" value="NGFI-A-BINDING PROTEIN HOMOLOG"/>
    <property type="match status" value="1"/>
</dbReference>
<evidence type="ECO:0000259" key="10">
    <source>
        <dbReference type="Pfam" id="PF04905"/>
    </source>
</evidence>
<dbReference type="AlphaFoldDB" id="A0A401P7J9"/>
<dbReference type="Pfam" id="PF04905">
    <property type="entry name" value="NCD2"/>
    <property type="match status" value="1"/>
</dbReference>
<evidence type="ECO:0000256" key="5">
    <source>
        <dbReference type="ARBA" id="ARBA00023015"/>
    </source>
</evidence>
<keyword evidence="4" id="KW-0678">Repressor</keyword>
<evidence type="ECO:0000256" key="7">
    <source>
        <dbReference type="ARBA" id="ARBA00023242"/>
    </source>
</evidence>
<evidence type="ECO:0000256" key="1">
    <source>
        <dbReference type="ARBA" id="ARBA00004123"/>
    </source>
</evidence>
<dbReference type="PANTHER" id="PTHR12623">
    <property type="entry name" value="NGFI-A BINDING PROTEIN"/>
    <property type="match status" value="1"/>
</dbReference>
<dbReference type="InterPro" id="IPR038398">
    <property type="entry name" value="NCD2_sf"/>
</dbReference>
<evidence type="ECO:0000256" key="2">
    <source>
        <dbReference type="ARBA" id="ARBA00008864"/>
    </source>
</evidence>
<evidence type="ECO:0000313" key="12">
    <source>
        <dbReference type="Proteomes" id="UP000288216"/>
    </source>
</evidence>
<evidence type="ECO:0000256" key="8">
    <source>
        <dbReference type="SAM" id="MobiDB-lite"/>
    </source>
</evidence>
<dbReference type="OMA" id="REVTYRH"/>
<feature type="region of interest" description="Disordered" evidence="8">
    <location>
        <begin position="126"/>
        <end position="148"/>
    </location>
</feature>
<dbReference type="Gene3D" id="1.10.150.50">
    <property type="entry name" value="Transcription Factor, Ets-1"/>
    <property type="match status" value="1"/>
</dbReference>
<evidence type="ECO:0000256" key="6">
    <source>
        <dbReference type="ARBA" id="ARBA00023163"/>
    </source>
</evidence>
<organism evidence="11 12">
    <name type="scientific">Scyliorhinus torazame</name>
    <name type="common">Cloudy catshark</name>
    <name type="synonym">Catulus torazame</name>
    <dbReference type="NCBI Taxonomy" id="75743"/>
    <lineage>
        <taxon>Eukaryota</taxon>
        <taxon>Metazoa</taxon>
        <taxon>Chordata</taxon>
        <taxon>Craniata</taxon>
        <taxon>Vertebrata</taxon>
        <taxon>Chondrichthyes</taxon>
        <taxon>Elasmobranchii</taxon>
        <taxon>Galeomorphii</taxon>
        <taxon>Galeoidea</taxon>
        <taxon>Carcharhiniformes</taxon>
        <taxon>Scyliorhinidae</taxon>
        <taxon>Scyliorhinus</taxon>
    </lineage>
</organism>
<dbReference type="GO" id="GO:0045892">
    <property type="term" value="P:negative regulation of DNA-templated transcription"/>
    <property type="evidence" value="ECO:0007669"/>
    <property type="project" value="InterPro"/>
</dbReference>
<evidence type="ECO:0000256" key="3">
    <source>
        <dbReference type="ARBA" id="ARBA00011364"/>
    </source>
</evidence>
<proteinExistence type="inferred from homology"/>
<gene>
    <name evidence="11" type="ORF">scyTo_0008331</name>
</gene>
<dbReference type="EMBL" id="BFAA01003163">
    <property type="protein sequence ID" value="GCB69107.1"/>
    <property type="molecule type" value="Genomic_DNA"/>
</dbReference>
<comment type="caution">
    <text evidence="11">The sequence shown here is derived from an EMBL/GenBank/DDBJ whole genome shotgun (WGS) entry which is preliminary data.</text>
</comment>
<dbReference type="InterPro" id="IPR006989">
    <property type="entry name" value="NAB_co-repressor_dom"/>
</dbReference>
<dbReference type="Pfam" id="PF04904">
    <property type="entry name" value="SAM_NCD1"/>
    <property type="match status" value="1"/>
</dbReference>
<evidence type="ECO:0000313" key="11">
    <source>
        <dbReference type="EMBL" id="GCB69107.1"/>
    </source>
</evidence>
<dbReference type="Gene3D" id="1.20.120.2010">
    <property type="entry name" value="NAB conserved domain 2"/>
    <property type="match status" value="1"/>
</dbReference>
<dbReference type="STRING" id="75743.A0A401P7J9"/>